<dbReference type="GO" id="GO:0006508">
    <property type="term" value="P:proteolysis"/>
    <property type="evidence" value="ECO:0007669"/>
    <property type="project" value="UniProtKB-KW"/>
</dbReference>
<feature type="signal peptide" evidence="6">
    <location>
        <begin position="1"/>
        <end position="23"/>
    </location>
</feature>
<dbReference type="SUPFAM" id="SSF50494">
    <property type="entry name" value="Trypsin-like serine proteases"/>
    <property type="match status" value="1"/>
</dbReference>
<dbReference type="GO" id="GO:0004252">
    <property type="term" value="F:serine-type endopeptidase activity"/>
    <property type="evidence" value="ECO:0007669"/>
    <property type="project" value="InterPro"/>
</dbReference>
<evidence type="ECO:0000256" key="4">
    <source>
        <dbReference type="ARBA" id="ARBA00023157"/>
    </source>
</evidence>
<feature type="compositionally biased region" description="Acidic residues" evidence="5">
    <location>
        <begin position="348"/>
        <end position="366"/>
    </location>
</feature>
<feature type="region of interest" description="Disordered" evidence="5">
    <location>
        <begin position="264"/>
        <end position="459"/>
    </location>
</feature>
<keyword evidence="3" id="KW-0720">Serine protease</keyword>
<evidence type="ECO:0000256" key="3">
    <source>
        <dbReference type="ARBA" id="ARBA00022825"/>
    </source>
</evidence>
<organism evidence="8 9">
    <name type="scientific">Cinara cedri</name>
    <dbReference type="NCBI Taxonomy" id="506608"/>
    <lineage>
        <taxon>Eukaryota</taxon>
        <taxon>Metazoa</taxon>
        <taxon>Ecdysozoa</taxon>
        <taxon>Arthropoda</taxon>
        <taxon>Hexapoda</taxon>
        <taxon>Insecta</taxon>
        <taxon>Pterygota</taxon>
        <taxon>Neoptera</taxon>
        <taxon>Paraneoptera</taxon>
        <taxon>Hemiptera</taxon>
        <taxon>Sternorrhyncha</taxon>
        <taxon>Aphidomorpha</taxon>
        <taxon>Aphidoidea</taxon>
        <taxon>Aphididae</taxon>
        <taxon>Lachninae</taxon>
        <taxon>Cinara</taxon>
    </lineage>
</organism>
<dbReference type="Proteomes" id="UP000325440">
    <property type="component" value="Unassembled WGS sequence"/>
</dbReference>
<keyword evidence="6" id="KW-0732">Signal</keyword>
<feature type="chain" id="PRO_5023150323" evidence="6">
    <location>
        <begin position="24"/>
        <end position="480"/>
    </location>
</feature>
<keyword evidence="9" id="KW-1185">Reference proteome</keyword>
<dbReference type="Gene3D" id="2.40.10.10">
    <property type="entry name" value="Trypsin-like serine proteases"/>
    <property type="match status" value="2"/>
</dbReference>
<feature type="compositionally biased region" description="Acidic residues" evidence="5">
    <location>
        <begin position="387"/>
        <end position="406"/>
    </location>
</feature>
<dbReference type="InterPro" id="IPR001254">
    <property type="entry name" value="Trypsin_dom"/>
</dbReference>
<accession>A0A5E4N8W9</accession>
<evidence type="ECO:0000259" key="7">
    <source>
        <dbReference type="PROSITE" id="PS50240"/>
    </source>
</evidence>
<dbReference type="InterPro" id="IPR050430">
    <property type="entry name" value="Peptidase_S1"/>
</dbReference>
<evidence type="ECO:0000256" key="5">
    <source>
        <dbReference type="SAM" id="MobiDB-lite"/>
    </source>
</evidence>
<dbReference type="InterPro" id="IPR009003">
    <property type="entry name" value="Peptidase_S1_PA"/>
</dbReference>
<gene>
    <name evidence="8" type="ORF">CINCED_3A000303</name>
</gene>
<keyword evidence="1 8" id="KW-0645">Protease</keyword>
<evidence type="ECO:0000313" key="9">
    <source>
        <dbReference type="Proteomes" id="UP000325440"/>
    </source>
</evidence>
<evidence type="ECO:0000256" key="6">
    <source>
        <dbReference type="SAM" id="SignalP"/>
    </source>
</evidence>
<feature type="compositionally biased region" description="Low complexity" evidence="5">
    <location>
        <begin position="416"/>
        <end position="444"/>
    </location>
</feature>
<evidence type="ECO:0000313" key="8">
    <source>
        <dbReference type="EMBL" id="VVC40213.1"/>
    </source>
</evidence>
<dbReference type="PANTHER" id="PTHR24276:SF96">
    <property type="entry name" value="PEPTIDASE S1 DOMAIN-CONTAINING PROTEIN"/>
    <property type="match status" value="1"/>
</dbReference>
<protein>
    <submittedName>
        <fullName evidence="8">Peptidase S1, PA clan,Serine proteases, trypsin domain</fullName>
    </submittedName>
</protein>
<keyword evidence="2" id="KW-0378">Hydrolase</keyword>
<dbReference type="InterPro" id="IPR043504">
    <property type="entry name" value="Peptidase_S1_PA_chymotrypsin"/>
</dbReference>
<dbReference type="PROSITE" id="PS50240">
    <property type="entry name" value="TRYPSIN_DOM"/>
    <property type="match status" value="1"/>
</dbReference>
<keyword evidence="4" id="KW-1015">Disulfide bond</keyword>
<dbReference type="Pfam" id="PF00089">
    <property type="entry name" value="Trypsin"/>
    <property type="match status" value="1"/>
</dbReference>
<sequence>MRKYKSFRTIFFGFLILITESTTNPLKYKKITCSPFLPAQFGQFPHTVVIKTNETGEVICQGTLIDVNWVLTTAHCLSNIRLNGVTLTMGNEFQEIIRKPKKVAVETKYRAALIEIDKPVKVTDTVAPIELSTEDLSKNSKCIVSGLKKMTNNDTVLVYWNMAVIDKPKQTYNEIEMYFKDHAICREQLLWPSQKITENGMPLICNDRLYGMYTKNKPRVFVGLSKYNEWIQNVMDMTELHASAGIPDFFANLVTSTTAVMLDPSVTMPEDVEETESDDPTTPPDEEEPTTRPITVSSSPTSITVTMTEDVEETESTDPTSPPNEEEPTTRPITVSSSPTSITVTMTEDVEETESDDPTSPPDEEEPTTRPVTVSSSPTSTAVTVTEDVEETESDDPTSPPDEEETQSAFSTSPATTEFPTTEFPTTEFKTPPPIITTSTAAAPGKDDEVDSNKSSSPAISYNASLIITILCCLAVINKK</sequence>
<dbReference type="AlphaFoldDB" id="A0A5E4N8W9"/>
<feature type="compositionally biased region" description="Low complexity" evidence="5">
    <location>
        <begin position="330"/>
        <end position="347"/>
    </location>
</feature>
<feature type="compositionally biased region" description="Low complexity" evidence="5">
    <location>
        <begin position="369"/>
        <end position="386"/>
    </location>
</feature>
<dbReference type="EMBL" id="CABPRJ010001901">
    <property type="protein sequence ID" value="VVC40213.1"/>
    <property type="molecule type" value="Genomic_DNA"/>
</dbReference>
<dbReference type="PANTHER" id="PTHR24276">
    <property type="entry name" value="POLYSERASE-RELATED"/>
    <property type="match status" value="1"/>
</dbReference>
<reference evidence="8 9" key="1">
    <citation type="submission" date="2019-08" db="EMBL/GenBank/DDBJ databases">
        <authorList>
            <person name="Alioto T."/>
            <person name="Alioto T."/>
            <person name="Gomez Garrido J."/>
        </authorList>
    </citation>
    <scope>NUCLEOTIDE SEQUENCE [LARGE SCALE GENOMIC DNA]</scope>
</reference>
<feature type="compositionally biased region" description="Low complexity" evidence="5">
    <location>
        <begin position="291"/>
        <end position="308"/>
    </location>
</feature>
<feature type="compositionally biased region" description="Acidic residues" evidence="5">
    <location>
        <begin position="270"/>
        <end position="288"/>
    </location>
</feature>
<name>A0A5E4N8W9_9HEMI</name>
<evidence type="ECO:0000256" key="2">
    <source>
        <dbReference type="ARBA" id="ARBA00022801"/>
    </source>
</evidence>
<dbReference type="OrthoDB" id="5565075at2759"/>
<dbReference type="SMART" id="SM00020">
    <property type="entry name" value="Tryp_SPc"/>
    <property type="match status" value="1"/>
</dbReference>
<proteinExistence type="predicted"/>
<evidence type="ECO:0000256" key="1">
    <source>
        <dbReference type="ARBA" id="ARBA00022670"/>
    </source>
</evidence>
<feature type="domain" description="Peptidase S1" evidence="7">
    <location>
        <begin position="31"/>
        <end position="236"/>
    </location>
</feature>